<dbReference type="EMBL" id="SMMG02000007">
    <property type="protein sequence ID" value="KAA3466326.1"/>
    <property type="molecule type" value="Genomic_DNA"/>
</dbReference>
<keyword evidence="2" id="KW-0548">Nucleotidyltransferase</keyword>
<dbReference type="InterPro" id="IPR041373">
    <property type="entry name" value="RT_RNaseH"/>
</dbReference>
<evidence type="ECO:0000256" key="2">
    <source>
        <dbReference type="ARBA" id="ARBA00022695"/>
    </source>
</evidence>
<dbReference type="GO" id="GO:0015074">
    <property type="term" value="P:DNA integration"/>
    <property type="evidence" value="ECO:0007669"/>
    <property type="project" value="InterPro"/>
</dbReference>
<dbReference type="OrthoDB" id="1432088at2759"/>
<dbReference type="GO" id="GO:0003964">
    <property type="term" value="F:RNA-directed DNA polymerase activity"/>
    <property type="evidence" value="ECO:0007669"/>
    <property type="project" value="UniProtKB-KW"/>
</dbReference>
<name>A0A5B6VBE1_9ROSI</name>
<dbReference type="Gene3D" id="3.30.420.10">
    <property type="entry name" value="Ribonuclease H-like superfamily/Ribonuclease H"/>
    <property type="match status" value="1"/>
</dbReference>
<reference evidence="8" key="1">
    <citation type="submission" date="2019-08" db="EMBL/GenBank/DDBJ databases">
        <authorList>
            <person name="Liu F."/>
        </authorList>
    </citation>
    <scope>NUCLEOTIDE SEQUENCE [LARGE SCALE GENOMIC DNA]</scope>
    <source>
        <strain evidence="8">PA1801</strain>
        <tissue evidence="8">Leaf</tissue>
    </source>
</reference>
<dbReference type="PROSITE" id="PS50994">
    <property type="entry name" value="INTEGRASE"/>
    <property type="match status" value="1"/>
</dbReference>
<dbReference type="Pfam" id="PF17917">
    <property type="entry name" value="RT_RNaseH"/>
    <property type="match status" value="1"/>
</dbReference>
<proteinExistence type="predicted"/>
<evidence type="ECO:0000256" key="5">
    <source>
        <dbReference type="ARBA" id="ARBA00022801"/>
    </source>
</evidence>
<dbReference type="CDD" id="cd09274">
    <property type="entry name" value="RNase_HI_RT_Ty3"/>
    <property type="match status" value="1"/>
</dbReference>
<dbReference type="InterPro" id="IPR041588">
    <property type="entry name" value="Integrase_H2C2"/>
</dbReference>
<evidence type="ECO:0000259" key="7">
    <source>
        <dbReference type="PROSITE" id="PS50994"/>
    </source>
</evidence>
<dbReference type="InterPro" id="IPR036397">
    <property type="entry name" value="RNaseH_sf"/>
</dbReference>
<evidence type="ECO:0000313" key="9">
    <source>
        <dbReference type="Proteomes" id="UP000325315"/>
    </source>
</evidence>
<keyword evidence="4" id="KW-0255">Endonuclease</keyword>
<dbReference type="SUPFAM" id="SSF56672">
    <property type="entry name" value="DNA/RNA polymerases"/>
    <property type="match status" value="1"/>
</dbReference>
<dbReference type="SUPFAM" id="SSF53098">
    <property type="entry name" value="Ribonuclease H-like"/>
    <property type="match status" value="1"/>
</dbReference>
<dbReference type="PANTHER" id="PTHR34072:SF52">
    <property type="entry name" value="RIBONUCLEASE H"/>
    <property type="match status" value="1"/>
</dbReference>
<dbReference type="InterPro" id="IPR012337">
    <property type="entry name" value="RNaseH-like_sf"/>
</dbReference>
<evidence type="ECO:0000313" key="8">
    <source>
        <dbReference type="EMBL" id="KAA3466326.1"/>
    </source>
</evidence>
<dbReference type="AlphaFoldDB" id="A0A5B6VBE1"/>
<dbReference type="InterPro" id="IPR043502">
    <property type="entry name" value="DNA/RNA_pol_sf"/>
</dbReference>
<organism evidence="8 9">
    <name type="scientific">Gossypium australe</name>
    <dbReference type="NCBI Taxonomy" id="47621"/>
    <lineage>
        <taxon>Eukaryota</taxon>
        <taxon>Viridiplantae</taxon>
        <taxon>Streptophyta</taxon>
        <taxon>Embryophyta</taxon>
        <taxon>Tracheophyta</taxon>
        <taxon>Spermatophyta</taxon>
        <taxon>Magnoliopsida</taxon>
        <taxon>eudicotyledons</taxon>
        <taxon>Gunneridae</taxon>
        <taxon>Pentapetalae</taxon>
        <taxon>rosids</taxon>
        <taxon>malvids</taxon>
        <taxon>Malvales</taxon>
        <taxon>Malvaceae</taxon>
        <taxon>Malvoideae</taxon>
        <taxon>Gossypium</taxon>
    </lineage>
</organism>
<dbReference type="Proteomes" id="UP000325315">
    <property type="component" value="Unassembled WGS sequence"/>
</dbReference>
<keyword evidence="9" id="KW-1185">Reference proteome</keyword>
<keyword evidence="3" id="KW-0540">Nuclease</keyword>
<feature type="domain" description="Integrase catalytic" evidence="7">
    <location>
        <begin position="129"/>
        <end position="286"/>
    </location>
</feature>
<comment type="caution">
    <text evidence="8">The sequence shown here is derived from an EMBL/GenBank/DDBJ whole genome shotgun (WGS) entry which is preliminary data.</text>
</comment>
<keyword evidence="1" id="KW-0808">Transferase</keyword>
<dbReference type="PANTHER" id="PTHR34072">
    <property type="entry name" value="ENZYMATIC POLYPROTEIN-RELATED"/>
    <property type="match status" value="1"/>
</dbReference>
<keyword evidence="5" id="KW-0378">Hydrolase</keyword>
<keyword evidence="6" id="KW-0695">RNA-directed DNA polymerase</keyword>
<gene>
    <name evidence="8" type="ORF">EPI10_001425</name>
</gene>
<evidence type="ECO:0000256" key="3">
    <source>
        <dbReference type="ARBA" id="ARBA00022722"/>
    </source>
</evidence>
<sequence>MQEGKVVAYASRQLKPHEKNYPTHDLELTAIVFALKIWRHYLYGKKCHVFSDHKSLKYLMTQKDLNLHQRRWLELLKDYELVIDYHPGKANVVADALSRNHCLYYNRICVPKSPELIQLILSEAHNSSLSVHPGTTKMYHDLKQHYWWSDMIWVVVDRLTKTAHFISVRSDYSLDRLAELFIYEIVRLLGVPLSIVSDRDPRFTLRFWKKLQEALGTKLHFSTAFHPQADGQSERIIQILEDMLRCCMLEFNGSWEQYLPLVEFAYNNSFQMSIKMAPYEALYGRKCRTPLYRTELSENQLDGVDLIKDSEQKVKLIRDCLKAALDSQKSYADLKRKDIEFGISDKVFLKVSPWKKYFDSDVKAN</sequence>
<dbReference type="Gene3D" id="3.10.20.370">
    <property type="match status" value="1"/>
</dbReference>
<dbReference type="GO" id="GO:0003676">
    <property type="term" value="F:nucleic acid binding"/>
    <property type="evidence" value="ECO:0007669"/>
    <property type="project" value="InterPro"/>
</dbReference>
<dbReference type="Pfam" id="PF17921">
    <property type="entry name" value="Integrase_H2C2"/>
    <property type="match status" value="1"/>
</dbReference>
<evidence type="ECO:0000256" key="4">
    <source>
        <dbReference type="ARBA" id="ARBA00022759"/>
    </source>
</evidence>
<dbReference type="GO" id="GO:0016787">
    <property type="term" value="F:hydrolase activity"/>
    <property type="evidence" value="ECO:0007669"/>
    <property type="project" value="UniProtKB-KW"/>
</dbReference>
<dbReference type="GO" id="GO:0004519">
    <property type="term" value="F:endonuclease activity"/>
    <property type="evidence" value="ECO:0007669"/>
    <property type="project" value="UniProtKB-KW"/>
</dbReference>
<evidence type="ECO:0000256" key="6">
    <source>
        <dbReference type="ARBA" id="ARBA00022918"/>
    </source>
</evidence>
<dbReference type="InterPro" id="IPR001584">
    <property type="entry name" value="Integrase_cat-core"/>
</dbReference>
<accession>A0A5B6VBE1</accession>
<evidence type="ECO:0000256" key="1">
    <source>
        <dbReference type="ARBA" id="ARBA00022679"/>
    </source>
</evidence>
<protein>
    <submittedName>
        <fullName evidence="8">Ty3-gypsy sub-class retrotransposonable element polyprotein</fullName>
    </submittedName>
</protein>